<dbReference type="AlphaFoldDB" id="A0A1S6HIM1"/>
<dbReference type="EMBL" id="CP014782">
    <property type="protein sequence ID" value="AQS35344.1"/>
    <property type="molecule type" value="Genomic_DNA"/>
</dbReference>
<evidence type="ECO:0000313" key="3">
    <source>
        <dbReference type="Proteomes" id="UP000189545"/>
    </source>
</evidence>
<proteinExistence type="predicted"/>
<evidence type="ECO:0000313" key="2">
    <source>
        <dbReference type="EMBL" id="AQS35344.1"/>
    </source>
</evidence>
<dbReference type="STRING" id="225848.Sps_00123"/>
<protein>
    <submittedName>
        <fullName evidence="2">Uncharacterized protein</fullName>
    </submittedName>
</protein>
<dbReference type="Proteomes" id="UP000189545">
    <property type="component" value="Chromosome"/>
</dbReference>
<feature type="transmembrane region" description="Helical" evidence="1">
    <location>
        <begin position="12"/>
        <end position="32"/>
    </location>
</feature>
<gene>
    <name evidence="2" type="ORF">Sps_00123</name>
</gene>
<evidence type="ECO:0000256" key="1">
    <source>
        <dbReference type="SAM" id="Phobius"/>
    </source>
</evidence>
<dbReference type="KEGG" id="spsw:Sps_00123"/>
<keyword evidence="1" id="KW-0472">Membrane</keyword>
<keyword evidence="3" id="KW-1185">Reference proteome</keyword>
<name>A0A1S6HIM1_9GAMM</name>
<reference evidence="2 3" key="1">
    <citation type="submission" date="2016-03" db="EMBL/GenBank/DDBJ databases">
        <title>Complete genome sequence of Shewanella psychrophila WP2, a deep sea bacterium isolated from west Pacific sediment.</title>
        <authorList>
            <person name="Xu G."/>
            <person name="Jian H."/>
        </authorList>
    </citation>
    <scope>NUCLEOTIDE SEQUENCE [LARGE SCALE GENOMIC DNA]</scope>
    <source>
        <strain evidence="2 3">WP2</strain>
    </source>
</reference>
<accession>A0A1S6HIM1</accession>
<dbReference type="RefSeq" id="WP_169915631.1">
    <property type="nucleotide sequence ID" value="NZ_CP014782.1"/>
</dbReference>
<sequence>MMEILREIEKELSLGDMIYFLLCLGVCGIVLFNGWESLLSLLASGLR</sequence>
<keyword evidence="1" id="KW-1133">Transmembrane helix</keyword>
<keyword evidence="1" id="KW-0812">Transmembrane</keyword>
<organism evidence="2 3">
    <name type="scientific">Shewanella psychrophila</name>
    <dbReference type="NCBI Taxonomy" id="225848"/>
    <lineage>
        <taxon>Bacteria</taxon>
        <taxon>Pseudomonadati</taxon>
        <taxon>Pseudomonadota</taxon>
        <taxon>Gammaproteobacteria</taxon>
        <taxon>Alteromonadales</taxon>
        <taxon>Shewanellaceae</taxon>
        <taxon>Shewanella</taxon>
    </lineage>
</organism>